<reference evidence="1" key="1">
    <citation type="submission" date="2015-09" db="EMBL/GenBank/DDBJ databases">
        <title>Draft Genome Sequences of Two Novel Amoeba-resistant Intranuclear Bacteria, Candidatus Berkiella cookevillensis and Candidatus Berkiella aquae.</title>
        <authorList>
            <person name="Mehari Y.T."/>
            <person name="Arivett B.A."/>
            <person name="Farone A.L."/>
            <person name="Gunderson J.H."/>
            <person name="Farone M.B."/>
        </authorList>
    </citation>
    <scope>NUCLEOTIDE SEQUENCE [LARGE SCALE GENOMIC DNA]</scope>
    <source>
        <strain evidence="1">CC99</strain>
    </source>
</reference>
<dbReference type="EMBL" id="LKHV02000001">
    <property type="protein sequence ID" value="MCS5708260.1"/>
    <property type="molecule type" value="Genomic_DNA"/>
</dbReference>
<dbReference type="OrthoDB" id="9847409at2"/>
<sequence length="383" mass="44462">MLFMKKGQQQTFRLGGIWKRGVERLKRMILGLNKNELPIQGRSDVLRVKAMADTDDTLTYMREWFSAVDSLQSLVLTLKQNYDSTNTKNINLDLLTIHTYLYHIDRLLVTIREQLYSYQYRVNEFTELKRSLNEVSFLQAKKSAQQCYITILGITQILKSMKIEKLKNHQGFIGSVHNLELDASALISAIRSLNQYSCQQETIRQLENLERSLMESFINTKPQSQLEMLHYSEQLGLEVVIGSKGSFLKDQSSTIKDANHKAFILRLISIFEALKRCYVVARKSTINDTLDGMSQNLEKLISIFSKETIAESEVVVQLQDFYNAIESIRFSTNRDSRCSQNLFEKAKAARHEMREVCTHDEYGLVFLKMITFKRIDCLKYKIK</sequence>
<organism evidence="1">
    <name type="scientific">Candidatus Berkiella cookevillensis</name>
    <dbReference type="NCBI Taxonomy" id="437022"/>
    <lineage>
        <taxon>Bacteria</taxon>
        <taxon>Pseudomonadati</taxon>
        <taxon>Pseudomonadota</taxon>
        <taxon>Gammaproteobacteria</taxon>
        <taxon>Candidatus Berkiellales</taxon>
        <taxon>Candidatus Berkiellaceae</taxon>
        <taxon>Candidatus Berkiella</taxon>
    </lineage>
</organism>
<protein>
    <submittedName>
        <fullName evidence="1">Uncharacterized protein</fullName>
    </submittedName>
</protein>
<dbReference type="EMBL" id="LKHV01000001">
    <property type="protein sequence ID" value="KRG20163.1"/>
    <property type="molecule type" value="Genomic_DNA"/>
</dbReference>
<dbReference type="AlphaFoldDB" id="A0A0Q9YVN9"/>
<evidence type="ECO:0000313" key="3">
    <source>
        <dbReference type="Proteomes" id="UP000051494"/>
    </source>
</evidence>
<comment type="caution">
    <text evidence="1">The sequence shown here is derived from an EMBL/GenBank/DDBJ whole genome shotgun (WGS) entry which is preliminary data.</text>
</comment>
<gene>
    <name evidence="1" type="ORF">CC99x_00384</name>
    <name evidence="2" type="ORF">CC99x_005015</name>
</gene>
<evidence type="ECO:0000313" key="2">
    <source>
        <dbReference type="EMBL" id="MCS5708260.1"/>
    </source>
</evidence>
<evidence type="ECO:0000313" key="1">
    <source>
        <dbReference type="EMBL" id="KRG20163.1"/>
    </source>
</evidence>
<proteinExistence type="predicted"/>
<accession>A0A0Q9YVN9</accession>
<reference evidence="2" key="2">
    <citation type="journal article" date="2016" name="Genome Announc.">
        <title>Draft Genome Sequences of Two Novel Amoeba-Resistant Intranuclear Bacteria, 'Candidatus Berkiella cookevillensis' and 'Candidatus Berkiella aquae'.</title>
        <authorList>
            <person name="Mehari Y.T."/>
            <person name="Arivett B.A."/>
            <person name="Farone A.L."/>
            <person name="Gunderson J.H."/>
            <person name="Farone M.B."/>
        </authorList>
    </citation>
    <scope>NUCLEOTIDE SEQUENCE</scope>
    <source>
        <strain evidence="2">CC99</strain>
    </source>
</reference>
<keyword evidence="3" id="KW-1185">Reference proteome</keyword>
<reference evidence="2" key="3">
    <citation type="submission" date="2021-06" db="EMBL/GenBank/DDBJ databases">
        <title>Genomic Description and Analysis of Intracellular Bacteria, Candidatus Berkiella cookevillensis and Candidatus Berkiella aquae.</title>
        <authorList>
            <person name="Kidane D.T."/>
            <person name="Mehari Y.T."/>
            <person name="Rice F.C."/>
            <person name="Arivett B.A."/>
            <person name="Farone A.L."/>
            <person name="Berk S.G."/>
            <person name="Farone M.B."/>
        </authorList>
    </citation>
    <scope>NUCLEOTIDE SEQUENCE</scope>
    <source>
        <strain evidence="2">CC99</strain>
    </source>
</reference>
<dbReference type="Proteomes" id="UP000051494">
    <property type="component" value="Unassembled WGS sequence"/>
</dbReference>
<name>A0A0Q9YVN9_9GAMM</name>
<dbReference type="RefSeq" id="WP_057623066.1">
    <property type="nucleotide sequence ID" value="NZ_LKHV02000001.1"/>
</dbReference>